<dbReference type="AlphaFoldDB" id="A0A838ZPP9"/>
<dbReference type="GO" id="GO:0008483">
    <property type="term" value="F:transaminase activity"/>
    <property type="evidence" value="ECO:0007669"/>
    <property type="project" value="UniProtKB-KW"/>
</dbReference>
<dbReference type="InterPro" id="IPR001544">
    <property type="entry name" value="Aminotrans_IV"/>
</dbReference>
<dbReference type="InterPro" id="IPR036038">
    <property type="entry name" value="Aminotransferase-like"/>
</dbReference>
<comment type="caution">
    <text evidence="1">The sequence shown here is derived from an EMBL/GenBank/DDBJ whole genome shotgun (WGS) entry which is preliminary data.</text>
</comment>
<keyword evidence="2" id="KW-1185">Reference proteome</keyword>
<dbReference type="Pfam" id="PF01063">
    <property type="entry name" value="Aminotran_4"/>
    <property type="match status" value="1"/>
</dbReference>
<dbReference type="SUPFAM" id="SSF56752">
    <property type="entry name" value="D-aminoacid aminotransferase-like PLP-dependent enzymes"/>
    <property type="match status" value="1"/>
</dbReference>
<proteinExistence type="predicted"/>
<dbReference type="Gene3D" id="3.30.470.10">
    <property type="match status" value="1"/>
</dbReference>
<sequence>MSRFIETICIQNGEIRNLEFHQERFTKTRYKNFGLTDELDLSNHIIISENQLTGKFKCRILYTEKIEQIEMLPYEIRKINSIKLVENNTIEYRFKSEDRTAFELMKDSITEDEIIILKNGQITDTSYSNLVFFDGENWITPTSYLLNGTMRQSLLELGKIVEEEVNPKDFNRFFSFKLINAMMDLEESPELPISIIS</sequence>
<dbReference type="InterPro" id="IPR043132">
    <property type="entry name" value="BCAT-like_C"/>
</dbReference>
<keyword evidence="1" id="KW-0032">Aminotransferase</keyword>
<dbReference type="Gene3D" id="3.20.10.10">
    <property type="entry name" value="D-amino Acid Aminotransferase, subunit A, domain 2"/>
    <property type="match status" value="1"/>
</dbReference>
<name>A0A838ZPP9_9FLAO</name>
<dbReference type="Proteomes" id="UP000552241">
    <property type="component" value="Unassembled WGS sequence"/>
</dbReference>
<keyword evidence="1" id="KW-0808">Transferase</keyword>
<protein>
    <submittedName>
        <fullName evidence="1">Aminotransferase class IV</fullName>
    </submittedName>
</protein>
<reference evidence="1 2" key="1">
    <citation type="submission" date="2020-07" db="EMBL/GenBank/DDBJ databases">
        <title>Moheibacter lacus sp. nov., a member of the family Flavobacteriaceae isolated from freshwater lake sediment.</title>
        <authorList>
            <person name="Liu Y."/>
        </authorList>
    </citation>
    <scope>NUCLEOTIDE SEQUENCE [LARGE SCALE GENOMIC DNA]</scope>
    <source>
        <strain evidence="1 2">BDHS18</strain>
    </source>
</reference>
<organism evidence="1 2">
    <name type="scientific">Moheibacter lacus</name>
    <dbReference type="NCBI Taxonomy" id="2745851"/>
    <lineage>
        <taxon>Bacteria</taxon>
        <taxon>Pseudomonadati</taxon>
        <taxon>Bacteroidota</taxon>
        <taxon>Flavobacteriia</taxon>
        <taxon>Flavobacteriales</taxon>
        <taxon>Weeksellaceae</taxon>
        <taxon>Moheibacter</taxon>
    </lineage>
</organism>
<gene>
    <name evidence="1" type="ORF">HU137_03610</name>
</gene>
<evidence type="ECO:0000313" key="2">
    <source>
        <dbReference type="Proteomes" id="UP000552241"/>
    </source>
</evidence>
<accession>A0A838ZPP9</accession>
<dbReference type="InterPro" id="IPR043131">
    <property type="entry name" value="BCAT-like_N"/>
</dbReference>
<evidence type="ECO:0000313" key="1">
    <source>
        <dbReference type="EMBL" id="MBA5628855.1"/>
    </source>
</evidence>
<dbReference type="EMBL" id="JACDZE010000001">
    <property type="protein sequence ID" value="MBA5628855.1"/>
    <property type="molecule type" value="Genomic_DNA"/>
</dbReference>
<dbReference type="RefSeq" id="WP_182042436.1">
    <property type="nucleotide sequence ID" value="NZ_JACDZE010000001.1"/>
</dbReference>